<evidence type="ECO:0000256" key="1">
    <source>
        <dbReference type="SAM" id="MobiDB-lite"/>
    </source>
</evidence>
<dbReference type="Proteomes" id="UP000186922">
    <property type="component" value="Unassembled WGS sequence"/>
</dbReference>
<keyword evidence="2" id="KW-0732">Signal</keyword>
<dbReference type="EMBL" id="BDGG01000003">
    <property type="protein sequence ID" value="GAU96374.1"/>
    <property type="molecule type" value="Genomic_DNA"/>
</dbReference>
<dbReference type="AlphaFoldDB" id="A0A1D1V3L1"/>
<accession>A0A1D1V3L1</accession>
<reference evidence="3 4" key="1">
    <citation type="journal article" date="2016" name="Nat. Commun.">
        <title>Extremotolerant tardigrade genome and improved radiotolerance of human cultured cells by tardigrade-unique protein.</title>
        <authorList>
            <person name="Hashimoto T."/>
            <person name="Horikawa D.D."/>
            <person name="Saito Y."/>
            <person name="Kuwahara H."/>
            <person name="Kozuka-Hata H."/>
            <person name="Shin-I T."/>
            <person name="Minakuchi Y."/>
            <person name="Ohishi K."/>
            <person name="Motoyama A."/>
            <person name="Aizu T."/>
            <person name="Enomoto A."/>
            <person name="Kondo K."/>
            <person name="Tanaka S."/>
            <person name="Hara Y."/>
            <person name="Koshikawa S."/>
            <person name="Sagara H."/>
            <person name="Miura T."/>
            <person name="Yokobori S."/>
            <person name="Miyagawa K."/>
            <person name="Suzuki Y."/>
            <person name="Kubo T."/>
            <person name="Oyama M."/>
            <person name="Kohara Y."/>
            <person name="Fujiyama A."/>
            <person name="Arakawa K."/>
            <person name="Katayama T."/>
            <person name="Toyoda A."/>
            <person name="Kunieda T."/>
        </authorList>
    </citation>
    <scope>NUCLEOTIDE SEQUENCE [LARGE SCALE GENOMIC DNA]</scope>
    <source>
        <strain evidence="3 4">YOKOZUNA-1</strain>
    </source>
</reference>
<organism evidence="3 4">
    <name type="scientific">Ramazzottius varieornatus</name>
    <name type="common">Water bear</name>
    <name type="synonym">Tardigrade</name>
    <dbReference type="NCBI Taxonomy" id="947166"/>
    <lineage>
        <taxon>Eukaryota</taxon>
        <taxon>Metazoa</taxon>
        <taxon>Ecdysozoa</taxon>
        <taxon>Tardigrada</taxon>
        <taxon>Eutardigrada</taxon>
        <taxon>Parachela</taxon>
        <taxon>Hypsibioidea</taxon>
        <taxon>Ramazzottiidae</taxon>
        <taxon>Ramazzottius</taxon>
    </lineage>
</organism>
<evidence type="ECO:0000313" key="4">
    <source>
        <dbReference type="Proteomes" id="UP000186922"/>
    </source>
</evidence>
<feature type="region of interest" description="Disordered" evidence="1">
    <location>
        <begin position="86"/>
        <end position="115"/>
    </location>
</feature>
<feature type="chain" id="PRO_5008897983" evidence="2">
    <location>
        <begin position="26"/>
        <end position="148"/>
    </location>
</feature>
<keyword evidence="4" id="KW-1185">Reference proteome</keyword>
<comment type="caution">
    <text evidence="3">The sequence shown here is derived from an EMBL/GenBank/DDBJ whole genome shotgun (WGS) entry which is preliminary data.</text>
</comment>
<sequence length="148" mass="14989">MDLRAASFMWITLVGLFVCAKSLNGNPVNDAESKPVAGATAVIPKGSLDGTTNKIGKQTRSGEAAQTPAEMLKSAMAMMQLLKMLDPSAAPPAGDAPAAGSEAAPPPPAEGAAAGGSMTMEQIMKLMTLMSKLGAGSDDADDRAVNIE</sequence>
<protein>
    <submittedName>
        <fullName evidence="3">Uncharacterized protein</fullName>
    </submittedName>
</protein>
<feature type="compositionally biased region" description="Low complexity" evidence="1">
    <location>
        <begin position="86"/>
        <end position="103"/>
    </location>
</feature>
<evidence type="ECO:0000256" key="2">
    <source>
        <dbReference type="SAM" id="SignalP"/>
    </source>
</evidence>
<feature type="signal peptide" evidence="2">
    <location>
        <begin position="1"/>
        <end position="25"/>
    </location>
</feature>
<gene>
    <name evidence="3" type="primary">RvY_07830-1</name>
    <name evidence="3" type="synonym">RvY_07830.1</name>
    <name evidence="3" type="ORF">RvY_07830</name>
</gene>
<name>A0A1D1V3L1_RAMVA</name>
<proteinExistence type="predicted"/>
<evidence type="ECO:0000313" key="3">
    <source>
        <dbReference type="EMBL" id="GAU96374.1"/>
    </source>
</evidence>